<sequence length="371" mass="40945">MSGGLGRGRAAQLQRSISSPATVPGGLQSNELTFTRRPNKPRPLSFKPARPLKQDKYNPSSAPITDGNAISEPEFEKVNDTFSTSCDQLKSNSFEVRKILDSAGLSVETQESPSESPTCGLVGDNQSLNSLSILHGLREHKTETSQPLPSPPGHEAGDHAGSIAHYAVCHHDCSTPSTQSPVVSPDLQSDGSCNGPVFIDAVNQDNNNICKLSSDQTKFSGRDKLSSTDLNLRNQSTSKVLSPNENNYFFESLWTGRRAGPNKHLLDRSSRKQEFFRQRFNSDQERASYTDNWRQQPSSQLLKSIEPLYSREDLLILSKCQTSQEYPGRIICQPIDPDVQKEVLIYDFSFKKGGKFKVENFSCGDPSAFLG</sequence>
<reference evidence="2" key="1">
    <citation type="submission" date="2020-06" db="EMBL/GenBank/DDBJ databases">
        <title>Draft genome of Bugula neritina, a colonial animal packing powerful symbionts and potential medicines.</title>
        <authorList>
            <person name="Rayko M."/>
        </authorList>
    </citation>
    <scope>NUCLEOTIDE SEQUENCE [LARGE SCALE GENOMIC DNA]</scope>
    <source>
        <strain evidence="2">Kwan_BN1</strain>
    </source>
</reference>
<comment type="caution">
    <text evidence="2">The sequence shown here is derived from an EMBL/GenBank/DDBJ whole genome shotgun (WGS) entry which is preliminary data.</text>
</comment>
<evidence type="ECO:0000313" key="3">
    <source>
        <dbReference type="Proteomes" id="UP000593567"/>
    </source>
</evidence>
<name>A0A7J7IUA8_BUGNE</name>
<evidence type="ECO:0000256" key="1">
    <source>
        <dbReference type="SAM" id="MobiDB-lite"/>
    </source>
</evidence>
<feature type="compositionally biased region" description="Polar residues" evidence="1">
    <location>
        <begin position="13"/>
        <end position="33"/>
    </location>
</feature>
<feature type="region of interest" description="Disordered" evidence="1">
    <location>
        <begin position="140"/>
        <end position="159"/>
    </location>
</feature>
<proteinExistence type="predicted"/>
<keyword evidence="3" id="KW-1185">Reference proteome</keyword>
<protein>
    <submittedName>
        <fullName evidence="2">Uncharacterized protein</fullName>
    </submittedName>
</protein>
<dbReference type="EMBL" id="VXIV02003386">
    <property type="protein sequence ID" value="KAF6017509.1"/>
    <property type="molecule type" value="Genomic_DNA"/>
</dbReference>
<organism evidence="2 3">
    <name type="scientific">Bugula neritina</name>
    <name type="common">Brown bryozoan</name>
    <name type="synonym">Sertularia neritina</name>
    <dbReference type="NCBI Taxonomy" id="10212"/>
    <lineage>
        <taxon>Eukaryota</taxon>
        <taxon>Metazoa</taxon>
        <taxon>Spiralia</taxon>
        <taxon>Lophotrochozoa</taxon>
        <taxon>Bryozoa</taxon>
        <taxon>Gymnolaemata</taxon>
        <taxon>Cheilostomatida</taxon>
        <taxon>Flustrina</taxon>
        <taxon>Buguloidea</taxon>
        <taxon>Bugulidae</taxon>
        <taxon>Bugula</taxon>
    </lineage>
</organism>
<accession>A0A7J7IUA8</accession>
<dbReference type="Proteomes" id="UP000593567">
    <property type="component" value="Unassembled WGS sequence"/>
</dbReference>
<dbReference type="AlphaFoldDB" id="A0A7J7IUA8"/>
<gene>
    <name evidence="2" type="ORF">EB796_024181</name>
</gene>
<feature type="region of interest" description="Disordered" evidence="1">
    <location>
        <begin position="1"/>
        <end position="73"/>
    </location>
</feature>
<evidence type="ECO:0000313" key="2">
    <source>
        <dbReference type="EMBL" id="KAF6017509.1"/>
    </source>
</evidence>